<sequence>MALAAGALTIVGHTCLCQYISSGSPPAGFNPSAAEALLGVCGIPGPSSCT</sequence>
<evidence type="ECO:0000313" key="2">
    <source>
        <dbReference type="Proteomes" id="UP001162992"/>
    </source>
</evidence>
<dbReference type="EMBL" id="CM055092">
    <property type="protein sequence ID" value="KAJ7569617.1"/>
    <property type="molecule type" value="Genomic_DNA"/>
</dbReference>
<comment type="caution">
    <text evidence="1">The sequence shown here is derived from an EMBL/GenBank/DDBJ whole genome shotgun (WGS) entry which is preliminary data.</text>
</comment>
<proteinExistence type="predicted"/>
<organism evidence="1 2">
    <name type="scientific">Diphasiastrum complanatum</name>
    <name type="common">Issler's clubmoss</name>
    <name type="synonym">Lycopodium complanatum</name>
    <dbReference type="NCBI Taxonomy" id="34168"/>
    <lineage>
        <taxon>Eukaryota</taxon>
        <taxon>Viridiplantae</taxon>
        <taxon>Streptophyta</taxon>
        <taxon>Embryophyta</taxon>
        <taxon>Tracheophyta</taxon>
        <taxon>Lycopodiopsida</taxon>
        <taxon>Lycopodiales</taxon>
        <taxon>Lycopodiaceae</taxon>
        <taxon>Lycopodioideae</taxon>
        <taxon>Diphasiastrum</taxon>
    </lineage>
</organism>
<dbReference type="Proteomes" id="UP001162992">
    <property type="component" value="Chromosome 1"/>
</dbReference>
<accession>A0ACC2ET39</accession>
<protein>
    <submittedName>
        <fullName evidence="1">Uncharacterized protein</fullName>
    </submittedName>
</protein>
<reference evidence="2" key="1">
    <citation type="journal article" date="2024" name="Proc. Natl. Acad. Sci. U.S.A.">
        <title>Extraordinary preservation of gene collinearity over three hundred million years revealed in homosporous lycophytes.</title>
        <authorList>
            <person name="Li C."/>
            <person name="Wickell D."/>
            <person name="Kuo L.Y."/>
            <person name="Chen X."/>
            <person name="Nie B."/>
            <person name="Liao X."/>
            <person name="Peng D."/>
            <person name="Ji J."/>
            <person name="Jenkins J."/>
            <person name="Williams M."/>
            <person name="Shu S."/>
            <person name="Plott C."/>
            <person name="Barry K."/>
            <person name="Rajasekar S."/>
            <person name="Grimwood J."/>
            <person name="Han X."/>
            <person name="Sun S."/>
            <person name="Hou Z."/>
            <person name="He W."/>
            <person name="Dai G."/>
            <person name="Sun C."/>
            <person name="Schmutz J."/>
            <person name="Leebens-Mack J.H."/>
            <person name="Li F.W."/>
            <person name="Wang L."/>
        </authorList>
    </citation>
    <scope>NUCLEOTIDE SEQUENCE [LARGE SCALE GENOMIC DNA]</scope>
    <source>
        <strain evidence="2">cv. PW_Plant_1</strain>
    </source>
</reference>
<keyword evidence="2" id="KW-1185">Reference proteome</keyword>
<evidence type="ECO:0000313" key="1">
    <source>
        <dbReference type="EMBL" id="KAJ7569617.1"/>
    </source>
</evidence>
<gene>
    <name evidence="1" type="ORF">O6H91_01G086100</name>
</gene>
<name>A0ACC2ET39_DIPCM</name>